<sequence length="191" mass="20354">MMFQFFWTRSASIWISILYMALGLPLLLFPGISGTIFVWALSAGAAVYAASHLFRYLQSRKAGEGSGGDLFLTVLPLAFSLFALFWPQAILSFLPLVLGALLLIDGVGKAPLFFSALHLRTSTLIPLALSSLIPLILGILLIVNPFHAARMTIMVFGAALIADGVSDLATALASRKLPTAPPPDSVPTDPT</sequence>
<protein>
    <submittedName>
        <fullName evidence="2">DUF308 domain-containing protein</fullName>
    </submittedName>
</protein>
<comment type="caution">
    <text evidence="2">The sequence shown here is derived from an EMBL/GenBank/DDBJ whole genome shotgun (WGS) entry which is preliminary data.</text>
</comment>
<dbReference type="RefSeq" id="WP_101692124.1">
    <property type="nucleotide sequence ID" value="NZ_JACOPR010000009.1"/>
</dbReference>
<keyword evidence="3" id="KW-1185">Reference proteome</keyword>
<feature type="transmembrane region" description="Helical" evidence="1">
    <location>
        <begin position="36"/>
        <end position="57"/>
    </location>
</feature>
<reference evidence="2 3" key="1">
    <citation type="submission" date="2020-08" db="EMBL/GenBank/DDBJ databases">
        <title>Genome public.</title>
        <authorList>
            <person name="Liu C."/>
            <person name="Sun Q."/>
        </authorList>
    </citation>
    <scope>NUCLEOTIDE SEQUENCE [LARGE SCALE GENOMIC DNA]</scope>
    <source>
        <strain evidence="2 3">New-38</strain>
    </source>
</reference>
<evidence type="ECO:0000256" key="1">
    <source>
        <dbReference type="SAM" id="Phobius"/>
    </source>
</evidence>
<evidence type="ECO:0000313" key="2">
    <source>
        <dbReference type="EMBL" id="MBC5731722.1"/>
    </source>
</evidence>
<feature type="transmembrane region" description="Helical" evidence="1">
    <location>
        <begin position="69"/>
        <end position="87"/>
    </location>
</feature>
<evidence type="ECO:0000313" key="3">
    <source>
        <dbReference type="Proteomes" id="UP000660021"/>
    </source>
</evidence>
<keyword evidence="1" id="KW-0472">Membrane</keyword>
<name>A0ABR7HW13_9FIRM</name>
<accession>A0ABR7HW13</accession>
<keyword evidence="1" id="KW-1133">Transmembrane helix</keyword>
<organism evidence="2 3">
    <name type="scientific">Pseudoflavonifractor hominis</name>
    <dbReference type="NCBI Taxonomy" id="2763059"/>
    <lineage>
        <taxon>Bacteria</taxon>
        <taxon>Bacillati</taxon>
        <taxon>Bacillota</taxon>
        <taxon>Clostridia</taxon>
        <taxon>Eubacteriales</taxon>
        <taxon>Oscillospiraceae</taxon>
        <taxon>Pseudoflavonifractor</taxon>
    </lineage>
</organism>
<feature type="transmembrane region" description="Helical" evidence="1">
    <location>
        <begin position="124"/>
        <end position="143"/>
    </location>
</feature>
<dbReference type="EMBL" id="JACOPR010000009">
    <property type="protein sequence ID" value="MBC5731722.1"/>
    <property type="molecule type" value="Genomic_DNA"/>
</dbReference>
<dbReference type="Proteomes" id="UP000660021">
    <property type="component" value="Unassembled WGS sequence"/>
</dbReference>
<feature type="transmembrane region" description="Helical" evidence="1">
    <location>
        <begin position="12"/>
        <end position="30"/>
    </location>
</feature>
<dbReference type="PANTHER" id="PTHR34989">
    <property type="entry name" value="PROTEIN HDED"/>
    <property type="match status" value="1"/>
</dbReference>
<dbReference type="PANTHER" id="PTHR34989:SF1">
    <property type="entry name" value="PROTEIN HDED"/>
    <property type="match status" value="1"/>
</dbReference>
<gene>
    <name evidence="2" type="ORF">H8S34_12925</name>
</gene>
<keyword evidence="1" id="KW-0812">Transmembrane</keyword>
<dbReference type="InterPro" id="IPR005325">
    <property type="entry name" value="DUF308_memb"/>
</dbReference>
<dbReference type="InterPro" id="IPR052712">
    <property type="entry name" value="Acid_resist_chaperone_HdeD"/>
</dbReference>
<dbReference type="Pfam" id="PF03729">
    <property type="entry name" value="DUF308"/>
    <property type="match status" value="2"/>
</dbReference>
<proteinExistence type="predicted"/>